<dbReference type="RefSeq" id="WP_282588753.1">
    <property type="nucleotide sequence ID" value="NZ_JAMOIM010000048.1"/>
</dbReference>
<name>A0AA42CRD5_9HYPH</name>
<keyword evidence="1" id="KW-0175">Coiled coil</keyword>
<gene>
    <name evidence="3" type="ORF">M8523_31150</name>
</gene>
<keyword evidence="4" id="KW-1185">Reference proteome</keyword>
<evidence type="ECO:0000313" key="3">
    <source>
        <dbReference type="EMBL" id="MCW6512377.1"/>
    </source>
</evidence>
<dbReference type="AlphaFoldDB" id="A0AA42CRD5"/>
<proteinExistence type="predicted"/>
<feature type="coiled-coil region" evidence="1">
    <location>
        <begin position="4"/>
        <end position="31"/>
    </location>
</feature>
<evidence type="ECO:0000256" key="2">
    <source>
        <dbReference type="SAM" id="MobiDB-lite"/>
    </source>
</evidence>
<dbReference type="EMBL" id="JAMOIM010000048">
    <property type="protein sequence ID" value="MCW6512377.1"/>
    <property type="molecule type" value="Genomic_DNA"/>
</dbReference>
<sequence>MMDSNQKRRRLLNIESRLAEIEGQLRNALESHLHEALTAERSRLGNEREIIEGAPDSDLSGVQI</sequence>
<protein>
    <submittedName>
        <fullName evidence="3">Uncharacterized protein</fullName>
    </submittedName>
</protein>
<comment type="caution">
    <text evidence="3">The sequence shown here is derived from an EMBL/GenBank/DDBJ whole genome shotgun (WGS) entry which is preliminary data.</text>
</comment>
<evidence type="ECO:0000256" key="1">
    <source>
        <dbReference type="SAM" id="Coils"/>
    </source>
</evidence>
<accession>A0AA42CRD5</accession>
<feature type="region of interest" description="Disordered" evidence="2">
    <location>
        <begin position="45"/>
        <end position="64"/>
    </location>
</feature>
<dbReference type="Proteomes" id="UP001165667">
    <property type="component" value="Unassembled WGS sequence"/>
</dbReference>
<reference evidence="3" key="1">
    <citation type="submission" date="2022-05" db="EMBL/GenBank/DDBJ databases">
        <authorList>
            <person name="Pankratov T."/>
        </authorList>
    </citation>
    <scope>NUCLEOTIDE SEQUENCE</scope>
    <source>
        <strain evidence="3">BP6-180914</strain>
    </source>
</reference>
<evidence type="ECO:0000313" key="4">
    <source>
        <dbReference type="Proteomes" id="UP001165667"/>
    </source>
</evidence>
<organism evidence="3 4">
    <name type="scientific">Lichenifustis flavocetrariae</name>
    <dbReference type="NCBI Taxonomy" id="2949735"/>
    <lineage>
        <taxon>Bacteria</taxon>
        <taxon>Pseudomonadati</taxon>
        <taxon>Pseudomonadota</taxon>
        <taxon>Alphaproteobacteria</taxon>
        <taxon>Hyphomicrobiales</taxon>
        <taxon>Lichenihabitantaceae</taxon>
        <taxon>Lichenifustis</taxon>
    </lineage>
</organism>